<accession>A0A2I1HEK8</accession>
<keyword evidence="3" id="KW-1185">Reference proteome</keyword>
<reference evidence="2 3" key="1">
    <citation type="submission" date="2015-10" db="EMBL/GenBank/DDBJ databases">
        <title>Genome analyses suggest a sexual origin of heterokaryosis in a supposedly ancient asexual fungus.</title>
        <authorList>
            <person name="Ropars J."/>
            <person name="Sedzielewska K."/>
            <person name="Noel J."/>
            <person name="Charron P."/>
            <person name="Farinelli L."/>
            <person name="Marton T."/>
            <person name="Kruger M."/>
            <person name="Pelin A."/>
            <person name="Brachmann A."/>
            <person name="Corradi N."/>
        </authorList>
    </citation>
    <scope>NUCLEOTIDE SEQUENCE [LARGE SCALE GENOMIC DNA]</scope>
    <source>
        <strain evidence="2 3">A4</strain>
    </source>
</reference>
<comment type="caution">
    <text evidence="2">The sequence shown here is derived from an EMBL/GenBank/DDBJ whole genome shotgun (WGS) entry which is preliminary data.</text>
</comment>
<sequence length="95" mass="10949">MKIDCGLATSLWSSSIGIYFDTITSLSSLLIGIIRRSNYKPQKIDYKLGTIDNCLIIFLYDKMFLYDVIFERLIDSIDGIESEFHSSDFSKFNKD</sequence>
<feature type="transmembrane region" description="Helical" evidence="1">
    <location>
        <begin position="16"/>
        <end position="34"/>
    </location>
</feature>
<keyword evidence="1" id="KW-0812">Transmembrane</keyword>
<keyword evidence="1" id="KW-0472">Membrane</keyword>
<protein>
    <submittedName>
        <fullName evidence="2">Uncharacterized protein</fullName>
    </submittedName>
</protein>
<evidence type="ECO:0000256" key="1">
    <source>
        <dbReference type="SAM" id="Phobius"/>
    </source>
</evidence>
<evidence type="ECO:0000313" key="3">
    <source>
        <dbReference type="Proteomes" id="UP000234323"/>
    </source>
</evidence>
<organism evidence="2 3">
    <name type="scientific">Rhizophagus irregularis</name>
    <dbReference type="NCBI Taxonomy" id="588596"/>
    <lineage>
        <taxon>Eukaryota</taxon>
        <taxon>Fungi</taxon>
        <taxon>Fungi incertae sedis</taxon>
        <taxon>Mucoromycota</taxon>
        <taxon>Glomeromycotina</taxon>
        <taxon>Glomeromycetes</taxon>
        <taxon>Glomerales</taxon>
        <taxon>Glomeraceae</taxon>
        <taxon>Rhizophagus</taxon>
    </lineage>
</organism>
<proteinExistence type="predicted"/>
<dbReference type="Proteomes" id="UP000234323">
    <property type="component" value="Unassembled WGS sequence"/>
</dbReference>
<keyword evidence="1" id="KW-1133">Transmembrane helix</keyword>
<dbReference type="AlphaFoldDB" id="A0A2I1HEK8"/>
<name>A0A2I1HEK8_9GLOM</name>
<dbReference type="EMBL" id="LLXI01002511">
    <property type="protein sequence ID" value="PKY57326.1"/>
    <property type="molecule type" value="Genomic_DNA"/>
</dbReference>
<gene>
    <name evidence="2" type="ORF">RhiirA4_478314</name>
</gene>
<evidence type="ECO:0000313" key="2">
    <source>
        <dbReference type="EMBL" id="PKY57326.1"/>
    </source>
</evidence>